<evidence type="ECO:0000256" key="1">
    <source>
        <dbReference type="SAM" id="Phobius"/>
    </source>
</evidence>
<reference evidence="2 3" key="1">
    <citation type="submission" date="2017-08" db="EMBL/GenBank/DDBJ databases">
        <title>Substantial Increase in Enzyme Production by Combined Drug-Resistance Mutations in Paenibacillus agaridevorans.</title>
        <authorList>
            <person name="Tanaka Y."/>
            <person name="Funane K."/>
            <person name="Hosaka T."/>
            <person name="Shiwa Y."/>
            <person name="Fujita N."/>
            <person name="Miyazaki T."/>
            <person name="Yoshikawa H."/>
            <person name="Murakami K."/>
            <person name="Kasahara K."/>
            <person name="Inaoka T."/>
            <person name="Hiraga Y."/>
            <person name="Ochi K."/>
        </authorList>
    </citation>
    <scope>NUCLEOTIDE SEQUENCE [LARGE SCALE GENOMIC DNA]</scope>
    <source>
        <strain evidence="2 3">T-3040</strain>
    </source>
</reference>
<dbReference type="PANTHER" id="PTHR35335:SF1">
    <property type="entry name" value="UPF0716 PROTEIN FXSA"/>
    <property type="match status" value="1"/>
</dbReference>
<evidence type="ECO:0000313" key="3">
    <source>
        <dbReference type="Proteomes" id="UP000245202"/>
    </source>
</evidence>
<dbReference type="EMBL" id="BDQX01000171">
    <property type="protein sequence ID" value="GBG08843.1"/>
    <property type="molecule type" value="Genomic_DNA"/>
</dbReference>
<comment type="caution">
    <text evidence="2">The sequence shown here is derived from an EMBL/GenBank/DDBJ whole genome shotgun (WGS) entry which is preliminary data.</text>
</comment>
<dbReference type="AlphaFoldDB" id="A0A2R5EYF0"/>
<organism evidence="2 3">
    <name type="scientific">Paenibacillus agaridevorans</name>
    <dbReference type="NCBI Taxonomy" id="171404"/>
    <lineage>
        <taxon>Bacteria</taxon>
        <taxon>Bacillati</taxon>
        <taxon>Bacillota</taxon>
        <taxon>Bacilli</taxon>
        <taxon>Bacillales</taxon>
        <taxon>Paenibacillaceae</taxon>
        <taxon>Paenibacillus</taxon>
    </lineage>
</organism>
<evidence type="ECO:0000313" key="2">
    <source>
        <dbReference type="EMBL" id="GBG08843.1"/>
    </source>
</evidence>
<accession>A0A2R5EYF0</accession>
<dbReference type="PANTHER" id="PTHR35335">
    <property type="entry name" value="UPF0716 PROTEIN FXSA"/>
    <property type="match status" value="1"/>
</dbReference>
<keyword evidence="1" id="KW-1133">Transmembrane helix</keyword>
<dbReference type="InterPro" id="IPR007313">
    <property type="entry name" value="FxsA"/>
</dbReference>
<keyword evidence="1" id="KW-0812">Transmembrane</keyword>
<dbReference type="Proteomes" id="UP000245202">
    <property type="component" value="Unassembled WGS sequence"/>
</dbReference>
<keyword evidence="1" id="KW-0472">Membrane</keyword>
<gene>
    <name evidence="2" type="ORF">PAT3040_03448</name>
</gene>
<sequence length="130" mass="14806">MYKWLLALLLLVPIIELWGILQIGEWLGGWTTFLVLVGMGIAGAYFAKLEGRKVWLDAQRQLESGIMPGRSLIDGICVLLGGLLLLLPGFISDLFGIVLLLPVTRPIFRRIILQWLEKRMRNGQFTIRRF</sequence>
<name>A0A2R5EYF0_9BACL</name>
<dbReference type="RefSeq" id="WP_108993682.1">
    <property type="nucleotide sequence ID" value="NZ_BDQX01000171.1"/>
</dbReference>
<dbReference type="Pfam" id="PF04186">
    <property type="entry name" value="FxsA"/>
    <property type="match status" value="1"/>
</dbReference>
<keyword evidence="3" id="KW-1185">Reference proteome</keyword>
<dbReference type="NCBIfam" id="NF008528">
    <property type="entry name" value="PRK11463.1-2"/>
    <property type="match status" value="1"/>
</dbReference>
<protein>
    <submittedName>
        <fullName evidence="2">Exclusion protein FxsA</fullName>
    </submittedName>
</protein>
<proteinExistence type="predicted"/>
<feature type="transmembrane region" description="Helical" evidence="1">
    <location>
        <begin position="29"/>
        <end position="47"/>
    </location>
</feature>
<dbReference type="GO" id="GO:0016020">
    <property type="term" value="C:membrane"/>
    <property type="evidence" value="ECO:0007669"/>
    <property type="project" value="InterPro"/>
</dbReference>